<dbReference type="EMBL" id="KE148147">
    <property type="protein sequence ID" value="EPE09152.1"/>
    <property type="molecule type" value="Genomic_DNA"/>
</dbReference>
<name>S3C8I6_OPHP1</name>
<evidence type="ECO:0000256" key="2">
    <source>
        <dbReference type="SAM" id="Phobius"/>
    </source>
</evidence>
<sequence>MDSSERAERSRRRPAPWTAEQWTGSIIAHNNGYKSPEIWRPIGLGPDNLFETAEDIQNLLDLDYTPETFESPFSHLPYAFKGNENDIVVNKGVRVPSKVHNNARMNNSHVHYQLALQAVEEPAGYSPSLRNVDIAYYDTTYNGSFLHEAVYRRPVDFLKSADPKARRGVDGAQGIRLEFGRDIFKGHSLSPKPGRGRPRQALRGITPDQWGVSRPGKGAARCTRDHGIFVNRIQDRFPSILSQRAEWNICSCEWMSGVDEASLSSASALEDGRRGMRGPLYRCGQEKPGPATKRLAQQRKPDANGGKRGVIGYCAEIIGLFVILVAAPFAGDVVDEAERGVVGRCRTEVLEVQGMHRAEHGDGLPLLLAQKPPIFLGQAYIVLVFVVRVGEVQARCFAAQRYSVAALSSQSRVEILVPLFSGAAVVGIRIPSQSRALRNACKVREVVGRAVGGGRST</sequence>
<protein>
    <submittedName>
        <fullName evidence="3">Uncharacterized protein</fullName>
    </submittedName>
</protein>
<dbReference type="VEuPathDB" id="FungiDB:F503_06928"/>
<keyword evidence="2" id="KW-0812">Transmembrane</keyword>
<feature type="transmembrane region" description="Helical" evidence="2">
    <location>
        <begin position="374"/>
        <end position="391"/>
    </location>
</feature>
<keyword evidence="2" id="KW-1133">Transmembrane helix</keyword>
<evidence type="ECO:0000313" key="3">
    <source>
        <dbReference type="EMBL" id="EPE09152.1"/>
    </source>
</evidence>
<reference evidence="3 4" key="1">
    <citation type="journal article" date="2013" name="BMC Genomics">
        <title>The genome and transcriptome of the pine saprophyte Ophiostoma piceae, and a comparison with the bark beetle-associated pine pathogen Grosmannia clavigera.</title>
        <authorList>
            <person name="Haridas S."/>
            <person name="Wang Y."/>
            <person name="Lim L."/>
            <person name="Massoumi Alamouti S."/>
            <person name="Jackman S."/>
            <person name="Docking R."/>
            <person name="Robertson G."/>
            <person name="Birol I."/>
            <person name="Bohlmann J."/>
            <person name="Breuil C."/>
        </authorList>
    </citation>
    <scope>NUCLEOTIDE SEQUENCE [LARGE SCALE GENOMIC DNA]</scope>
    <source>
        <strain evidence="3 4">UAMH 11346</strain>
    </source>
</reference>
<keyword evidence="2" id="KW-0472">Membrane</keyword>
<dbReference type="HOGENOM" id="CLU_598643_0_0_1"/>
<accession>S3C8I6</accession>
<feature type="transmembrane region" description="Helical" evidence="2">
    <location>
        <begin position="310"/>
        <end position="330"/>
    </location>
</feature>
<evidence type="ECO:0000313" key="4">
    <source>
        <dbReference type="Proteomes" id="UP000016923"/>
    </source>
</evidence>
<organism evidence="3 4">
    <name type="scientific">Ophiostoma piceae (strain UAMH 11346)</name>
    <name type="common">Sap stain fungus</name>
    <dbReference type="NCBI Taxonomy" id="1262450"/>
    <lineage>
        <taxon>Eukaryota</taxon>
        <taxon>Fungi</taxon>
        <taxon>Dikarya</taxon>
        <taxon>Ascomycota</taxon>
        <taxon>Pezizomycotina</taxon>
        <taxon>Sordariomycetes</taxon>
        <taxon>Sordariomycetidae</taxon>
        <taxon>Ophiostomatales</taxon>
        <taxon>Ophiostomataceae</taxon>
        <taxon>Ophiostoma</taxon>
    </lineage>
</organism>
<dbReference type="eggNOG" id="ENOG502RKZE">
    <property type="taxonomic scope" value="Eukaryota"/>
</dbReference>
<dbReference type="Proteomes" id="UP000016923">
    <property type="component" value="Unassembled WGS sequence"/>
</dbReference>
<keyword evidence="4" id="KW-1185">Reference proteome</keyword>
<feature type="region of interest" description="Disordered" evidence="1">
    <location>
        <begin position="277"/>
        <end position="304"/>
    </location>
</feature>
<proteinExistence type="predicted"/>
<dbReference type="OrthoDB" id="10661277at2759"/>
<dbReference type="AlphaFoldDB" id="S3C8I6"/>
<evidence type="ECO:0000256" key="1">
    <source>
        <dbReference type="SAM" id="MobiDB-lite"/>
    </source>
</evidence>
<feature type="region of interest" description="Disordered" evidence="1">
    <location>
        <begin position="187"/>
        <end position="218"/>
    </location>
</feature>
<gene>
    <name evidence="3" type="ORF">F503_06928</name>
</gene>